<dbReference type="Gene3D" id="1.20.225.20">
    <property type="entry name" value="Ub domain-containing protein, DC-UbP/UBTD2, N-terminal domain"/>
    <property type="match status" value="1"/>
</dbReference>
<evidence type="ECO:0000313" key="4">
    <source>
        <dbReference type="Proteomes" id="UP000244855"/>
    </source>
</evidence>
<sequence length="254" mass="28423">ASSRNITSSSPPPRSTSLSSNPHASTIPPPPVTTQRRPNVPLKPIDPALRAKIPGNLASPTAQYARRAGWTRKQLDKERGDWWDTRTTGREEIWAALRLMVESLQMGEVGEAQALLDATECTCPNGMLWKGVFDGRGEWYRVAEWVVIEPEGLIDEDDETDLGHEDDEDIKEDVDAVKVRCRLSTTGADYEIRIYKGEKMASLITKLKSKAGINPFASVRIVYGGQVIPETKPLESHPYWNYENHHVVIAMVFE</sequence>
<dbReference type="STRING" id="97972.A0A2V1ED55"/>
<evidence type="ECO:0000256" key="1">
    <source>
        <dbReference type="SAM" id="MobiDB-lite"/>
    </source>
</evidence>
<feature type="domain" description="DC-UbP/UBTD2 N-terminal" evidence="2">
    <location>
        <begin position="64"/>
        <end position="155"/>
    </location>
</feature>
<feature type="compositionally biased region" description="Low complexity" evidence="1">
    <location>
        <begin position="1"/>
        <end position="22"/>
    </location>
</feature>
<dbReference type="InterPro" id="IPR032752">
    <property type="entry name" value="DC-UbP/UBTD2_N"/>
</dbReference>
<name>A0A2V1ED55_9PLEO</name>
<dbReference type="PANTHER" id="PTHR13609">
    <property type="entry name" value="UBIQUITIN DOMAIN CONTAINING 1 PROTEIN-RELATED"/>
    <property type="match status" value="1"/>
</dbReference>
<feature type="region of interest" description="Disordered" evidence="1">
    <location>
        <begin position="1"/>
        <end position="46"/>
    </location>
</feature>
<dbReference type="Proteomes" id="UP000244855">
    <property type="component" value="Unassembled WGS sequence"/>
</dbReference>
<organism evidence="3 4">
    <name type="scientific">Periconia macrospinosa</name>
    <dbReference type="NCBI Taxonomy" id="97972"/>
    <lineage>
        <taxon>Eukaryota</taxon>
        <taxon>Fungi</taxon>
        <taxon>Dikarya</taxon>
        <taxon>Ascomycota</taxon>
        <taxon>Pezizomycotina</taxon>
        <taxon>Dothideomycetes</taxon>
        <taxon>Pleosporomycetidae</taxon>
        <taxon>Pleosporales</taxon>
        <taxon>Massarineae</taxon>
        <taxon>Periconiaceae</taxon>
        <taxon>Periconia</taxon>
    </lineage>
</organism>
<evidence type="ECO:0000313" key="3">
    <source>
        <dbReference type="EMBL" id="PVI07185.1"/>
    </source>
</evidence>
<dbReference type="Pfam" id="PF16455">
    <property type="entry name" value="UBD"/>
    <property type="match status" value="1"/>
</dbReference>
<proteinExistence type="predicted"/>
<gene>
    <name evidence="3" type="ORF">DM02DRAFT_513302</name>
</gene>
<feature type="non-terminal residue" evidence="3">
    <location>
        <position position="1"/>
    </location>
</feature>
<dbReference type="EMBL" id="KZ805305">
    <property type="protein sequence ID" value="PVI07185.1"/>
    <property type="molecule type" value="Genomic_DNA"/>
</dbReference>
<accession>A0A2V1ED55</accession>
<keyword evidence="4" id="KW-1185">Reference proteome</keyword>
<evidence type="ECO:0000259" key="2">
    <source>
        <dbReference type="Pfam" id="PF16455"/>
    </source>
</evidence>
<dbReference type="InterPro" id="IPR038169">
    <property type="entry name" value="DC-UbP/UBTD2_N_sf"/>
</dbReference>
<dbReference type="OrthoDB" id="1640476at2759"/>
<protein>
    <recommendedName>
        <fullName evidence="2">DC-UbP/UBTD2 N-terminal domain-containing protein</fullName>
    </recommendedName>
</protein>
<dbReference type="InterPro" id="IPR039869">
    <property type="entry name" value="UBTD1/2"/>
</dbReference>
<reference evidence="3 4" key="1">
    <citation type="journal article" date="2018" name="Sci. Rep.">
        <title>Comparative genomics provides insights into the lifestyle and reveals functional heterogeneity of dark septate endophytic fungi.</title>
        <authorList>
            <person name="Knapp D.G."/>
            <person name="Nemeth J.B."/>
            <person name="Barry K."/>
            <person name="Hainaut M."/>
            <person name="Henrissat B."/>
            <person name="Johnson J."/>
            <person name="Kuo A."/>
            <person name="Lim J.H.P."/>
            <person name="Lipzen A."/>
            <person name="Nolan M."/>
            <person name="Ohm R.A."/>
            <person name="Tamas L."/>
            <person name="Grigoriev I.V."/>
            <person name="Spatafora J.W."/>
            <person name="Nagy L.G."/>
            <person name="Kovacs G.M."/>
        </authorList>
    </citation>
    <scope>NUCLEOTIDE SEQUENCE [LARGE SCALE GENOMIC DNA]</scope>
    <source>
        <strain evidence="3 4">DSE2036</strain>
    </source>
</reference>
<dbReference type="AlphaFoldDB" id="A0A2V1ED55"/>